<comment type="caution">
    <text evidence="2">The sequence shown here is derived from an EMBL/GenBank/DDBJ whole genome shotgun (WGS) entry which is preliminary data.</text>
</comment>
<reference evidence="2" key="1">
    <citation type="journal article" date="2023" name="Mol. Phylogenet. Evol.">
        <title>Genome-scale phylogeny and comparative genomics of the fungal order Sordariales.</title>
        <authorList>
            <person name="Hensen N."/>
            <person name="Bonometti L."/>
            <person name="Westerberg I."/>
            <person name="Brannstrom I.O."/>
            <person name="Guillou S."/>
            <person name="Cros-Aarteil S."/>
            <person name="Calhoun S."/>
            <person name="Haridas S."/>
            <person name="Kuo A."/>
            <person name="Mondo S."/>
            <person name="Pangilinan J."/>
            <person name="Riley R."/>
            <person name="LaButti K."/>
            <person name="Andreopoulos B."/>
            <person name="Lipzen A."/>
            <person name="Chen C."/>
            <person name="Yan M."/>
            <person name="Daum C."/>
            <person name="Ng V."/>
            <person name="Clum A."/>
            <person name="Steindorff A."/>
            <person name="Ohm R.A."/>
            <person name="Martin F."/>
            <person name="Silar P."/>
            <person name="Natvig D.O."/>
            <person name="Lalanne C."/>
            <person name="Gautier V."/>
            <person name="Ament-Velasquez S.L."/>
            <person name="Kruys A."/>
            <person name="Hutchinson M.I."/>
            <person name="Powell A.J."/>
            <person name="Barry K."/>
            <person name="Miller A.N."/>
            <person name="Grigoriev I.V."/>
            <person name="Debuchy R."/>
            <person name="Gladieux P."/>
            <person name="Hiltunen Thoren M."/>
            <person name="Johannesson H."/>
        </authorList>
    </citation>
    <scope>NUCLEOTIDE SEQUENCE</scope>
    <source>
        <strain evidence="2">CBS 958.72</strain>
    </source>
</reference>
<name>A0AAE0TSG1_9PEZI</name>
<reference evidence="2" key="2">
    <citation type="submission" date="2023-06" db="EMBL/GenBank/DDBJ databases">
        <authorList>
            <consortium name="Lawrence Berkeley National Laboratory"/>
            <person name="Haridas S."/>
            <person name="Hensen N."/>
            <person name="Bonometti L."/>
            <person name="Westerberg I."/>
            <person name="Brannstrom I.O."/>
            <person name="Guillou S."/>
            <person name="Cros-Aarteil S."/>
            <person name="Calhoun S."/>
            <person name="Kuo A."/>
            <person name="Mondo S."/>
            <person name="Pangilinan J."/>
            <person name="Riley R."/>
            <person name="Labutti K."/>
            <person name="Andreopoulos B."/>
            <person name="Lipzen A."/>
            <person name="Chen C."/>
            <person name="Yanf M."/>
            <person name="Daum C."/>
            <person name="Ng V."/>
            <person name="Clum A."/>
            <person name="Steindorff A."/>
            <person name="Ohm R."/>
            <person name="Martin F."/>
            <person name="Silar P."/>
            <person name="Natvig D."/>
            <person name="Lalanne C."/>
            <person name="Gautier V."/>
            <person name="Ament-Velasquez S.L."/>
            <person name="Kruys A."/>
            <person name="Hutchinson M.I."/>
            <person name="Powell A.J."/>
            <person name="Barry K."/>
            <person name="Miller A.N."/>
            <person name="Grigoriev I.V."/>
            <person name="Debuchy R."/>
            <person name="Gladieux P."/>
            <person name="Thoren M.H."/>
            <person name="Johannesson H."/>
        </authorList>
    </citation>
    <scope>NUCLEOTIDE SEQUENCE</scope>
    <source>
        <strain evidence="2">CBS 958.72</strain>
    </source>
</reference>
<feature type="domain" description="DUF8212" evidence="1">
    <location>
        <begin position="189"/>
        <end position="215"/>
    </location>
</feature>
<dbReference type="PANTHER" id="PTHR10622:SF12">
    <property type="entry name" value="HET DOMAIN-CONTAINING PROTEIN"/>
    <property type="match status" value="1"/>
</dbReference>
<dbReference type="AlphaFoldDB" id="A0AAE0TSG1"/>
<accession>A0AAE0TSG1</accession>
<dbReference type="EMBL" id="JAULSN010000002">
    <property type="protein sequence ID" value="KAK3379674.1"/>
    <property type="molecule type" value="Genomic_DNA"/>
</dbReference>
<dbReference type="PANTHER" id="PTHR10622">
    <property type="entry name" value="HET DOMAIN-CONTAINING PROTEIN"/>
    <property type="match status" value="1"/>
</dbReference>
<protein>
    <recommendedName>
        <fullName evidence="1">DUF8212 domain-containing protein</fullName>
    </recommendedName>
</protein>
<dbReference type="Proteomes" id="UP001287356">
    <property type="component" value="Unassembled WGS sequence"/>
</dbReference>
<dbReference type="Pfam" id="PF26640">
    <property type="entry name" value="DUF8212"/>
    <property type="match status" value="1"/>
</dbReference>
<dbReference type="InterPro" id="IPR058525">
    <property type="entry name" value="DUF8212"/>
</dbReference>
<sequence>MATDSHNHSKHQARLDYIRELLGDHFGVSSQDFERTNITPIQYGPNHAFKYNNFVYRLSNPDADGMHQRRGCRMKLASSPSPRLPCVTLSPASCPASSAGELIAPSRLNFFNRAWSKIGEKGDLTSLLESVTGIDESVLQGGPMDSISIGRRMSWASRRQTTRPEDIAYCLMGIFDVNMPMLYGEGGTKAFIRLQEEILRESDDQTILAWSDTSFRASTTTVCGLLAPSPRYFANFLNGAGSATLRPFQLLHDPVTSLSLTNRGLHIRGSVEDLNPEFPMCYIRLGLNCAYRSFPMVVAGINLMRVKGDQYVRANPEHLYECGGNGTIKTIYGLRSVKSRLHVRSRSTLPNSVAGLPELQNQYGLWTFGIFRMALADPETILDPRYEAHFESMACFGRLSEGLLLQTKEPESSKALSTLMIWWSLDTQSAVILLHCAIRDDEGTNTYLLHAAHIPDLDKVGDDFGALVVSPIYEMFEGPPIRDSRAEYRLSVGSDKYLVFSVGLWRVHGLEMINVNVNPEG</sequence>
<evidence type="ECO:0000313" key="2">
    <source>
        <dbReference type="EMBL" id="KAK3379674.1"/>
    </source>
</evidence>
<gene>
    <name evidence="2" type="ORF">B0T24DRAFT_695603</name>
</gene>
<organism evidence="2 3">
    <name type="scientific">Lasiosphaeria ovina</name>
    <dbReference type="NCBI Taxonomy" id="92902"/>
    <lineage>
        <taxon>Eukaryota</taxon>
        <taxon>Fungi</taxon>
        <taxon>Dikarya</taxon>
        <taxon>Ascomycota</taxon>
        <taxon>Pezizomycotina</taxon>
        <taxon>Sordariomycetes</taxon>
        <taxon>Sordariomycetidae</taxon>
        <taxon>Sordariales</taxon>
        <taxon>Lasiosphaeriaceae</taxon>
        <taxon>Lasiosphaeria</taxon>
    </lineage>
</organism>
<evidence type="ECO:0000313" key="3">
    <source>
        <dbReference type="Proteomes" id="UP001287356"/>
    </source>
</evidence>
<keyword evidence="3" id="KW-1185">Reference proteome</keyword>
<evidence type="ECO:0000259" key="1">
    <source>
        <dbReference type="Pfam" id="PF26640"/>
    </source>
</evidence>
<proteinExistence type="predicted"/>